<reference evidence="1 2" key="1">
    <citation type="submission" date="2015-08" db="EMBL/GenBank/DDBJ databases">
        <authorList>
            <person name="Babu N.S."/>
            <person name="Beckwith C.J."/>
            <person name="Beseler K.G."/>
            <person name="Brison A."/>
            <person name="Carone J.V."/>
            <person name="Caskin T.P."/>
            <person name="Diamond M."/>
            <person name="Durham M.E."/>
            <person name="Foxe J.M."/>
            <person name="Go M."/>
            <person name="Henderson B.A."/>
            <person name="Jones I.B."/>
            <person name="McGettigan J.A."/>
            <person name="Micheletti S.J."/>
            <person name="Nasrallah M.E."/>
            <person name="Ortiz D."/>
            <person name="Piller C.R."/>
            <person name="Privatt S.R."/>
            <person name="Schneider S.L."/>
            <person name="Sharp S."/>
            <person name="Smith T.C."/>
            <person name="Stanton J.D."/>
            <person name="Ullery H.E."/>
            <person name="Wilson R.J."/>
            <person name="Serrano M.G."/>
            <person name="Buck G."/>
            <person name="Lee V."/>
            <person name="Wang Y."/>
            <person name="Carvalho R."/>
            <person name="Voegtly L."/>
            <person name="Shi R."/>
            <person name="Duckworth R."/>
            <person name="Johnson A."/>
            <person name="Loviza R."/>
            <person name="Walstead R."/>
            <person name="Shah Z."/>
            <person name="Kiflezghi M."/>
            <person name="Wade K."/>
            <person name="Ball S.L."/>
            <person name="Bradley K.W."/>
            <person name="Asai D.J."/>
            <person name="Bowman C.A."/>
            <person name="Russell D.A."/>
            <person name="Pope W.H."/>
            <person name="Jacobs-Sera D."/>
            <person name="Hendrix R.W."/>
            <person name="Hatfull G.F."/>
        </authorList>
    </citation>
    <scope>NUCLEOTIDE SEQUENCE [LARGE SCALE GENOMIC DNA]</scope>
    <source>
        <strain evidence="1 2">DSM 27648</strain>
    </source>
</reference>
<gene>
    <name evidence="1" type="ORF">AKJ09_08133</name>
</gene>
<keyword evidence="2" id="KW-1185">Reference proteome</keyword>
<evidence type="ECO:0000313" key="2">
    <source>
        <dbReference type="Proteomes" id="UP000064967"/>
    </source>
</evidence>
<dbReference type="KEGG" id="llu:AKJ09_08133"/>
<organism evidence="1 2">
    <name type="scientific">Labilithrix luteola</name>
    <dbReference type="NCBI Taxonomy" id="1391654"/>
    <lineage>
        <taxon>Bacteria</taxon>
        <taxon>Pseudomonadati</taxon>
        <taxon>Myxococcota</taxon>
        <taxon>Polyangia</taxon>
        <taxon>Polyangiales</taxon>
        <taxon>Labilitrichaceae</taxon>
        <taxon>Labilithrix</taxon>
    </lineage>
</organism>
<name>A0A0K1Q7T1_9BACT</name>
<dbReference type="STRING" id="1391654.AKJ09_08133"/>
<evidence type="ECO:0008006" key="3">
    <source>
        <dbReference type="Google" id="ProtNLM"/>
    </source>
</evidence>
<dbReference type="PROSITE" id="PS51257">
    <property type="entry name" value="PROKAR_LIPOPROTEIN"/>
    <property type="match status" value="1"/>
</dbReference>
<evidence type="ECO:0000313" key="1">
    <source>
        <dbReference type="EMBL" id="AKV01470.1"/>
    </source>
</evidence>
<protein>
    <recommendedName>
        <fullName evidence="3">Lipoprotein</fullName>
    </recommendedName>
</protein>
<dbReference type="AlphaFoldDB" id="A0A0K1Q7T1"/>
<sequence length="133" mass="14133">MFERMKSSWRVAGVIGLVTIAVVACGGGRSESEAPSMPAPPVCGVRLFESPQCENAVNFMCCSQKVECSRDPACQRLADCSVACKHAEAHDTCVTTCVTREAPSPDVERGLALWHRVNDCASKANVPDCGDAS</sequence>
<proteinExistence type="predicted"/>
<dbReference type="Proteomes" id="UP000064967">
    <property type="component" value="Chromosome"/>
</dbReference>
<accession>A0A0K1Q7T1</accession>
<dbReference type="EMBL" id="CP012333">
    <property type="protein sequence ID" value="AKV01470.1"/>
    <property type="molecule type" value="Genomic_DNA"/>
</dbReference>